<organism evidence="3 4">
    <name type="scientific">Tsuneonella litorea</name>
    <dbReference type="NCBI Taxonomy" id="2976475"/>
    <lineage>
        <taxon>Bacteria</taxon>
        <taxon>Pseudomonadati</taxon>
        <taxon>Pseudomonadota</taxon>
        <taxon>Alphaproteobacteria</taxon>
        <taxon>Sphingomonadales</taxon>
        <taxon>Erythrobacteraceae</taxon>
        <taxon>Tsuneonella</taxon>
    </lineage>
</organism>
<dbReference type="GO" id="GO:0035556">
    <property type="term" value="P:intracellular signal transduction"/>
    <property type="evidence" value="ECO:0007669"/>
    <property type="project" value="InterPro"/>
</dbReference>
<feature type="transmembrane region" description="Helical" evidence="1">
    <location>
        <begin position="179"/>
        <end position="202"/>
    </location>
</feature>
<keyword evidence="4" id="KW-1185">Reference proteome</keyword>
<comment type="caution">
    <text evidence="3">The sequence shown here is derived from an EMBL/GenBank/DDBJ whole genome shotgun (WGS) entry which is preliminary data.</text>
</comment>
<gene>
    <name evidence="3" type="ORF">N0B51_10720</name>
</gene>
<keyword evidence="1" id="KW-1133">Transmembrane helix</keyword>
<evidence type="ECO:0000313" key="4">
    <source>
        <dbReference type="Proteomes" id="UP001142648"/>
    </source>
</evidence>
<keyword evidence="1" id="KW-0812">Transmembrane</keyword>
<dbReference type="InterPro" id="IPR050697">
    <property type="entry name" value="Adenylyl/Guanylyl_Cyclase_3/4"/>
</dbReference>
<dbReference type="Gene3D" id="3.30.70.1230">
    <property type="entry name" value="Nucleotide cyclase"/>
    <property type="match status" value="1"/>
</dbReference>
<dbReference type="GO" id="GO:0004016">
    <property type="term" value="F:adenylate cyclase activity"/>
    <property type="evidence" value="ECO:0007669"/>
    <property type="project" value="UniProtKB-ARBA"/>
</dbReference>
<dbReference type="Pfam" id="PF00211">
    <property type="entry name" value="Guanylate_cyc"/>
    <property type="match status" value="1"/>
</dbReference>
<dbReference type="EMBL" id="JAOAMV010000005">
    <property type="protein sequence ID" value="MCT2559450.1"/>
    <property type="molecule type" value="Genomic_DNA"/>
</dbReference>
<dbReference type="InterPro" id="IPR001054">
    <property type="entry name" value="A/G_cyclase"/>
</dbReference>
<reference evidence="3" key="1">
    <citation type="submission" date="2022-09" db="EMBL/GenBank/DDBJ databases">
        <title>The genome sequence of Tsuneonella sp. YG55.</title>
        <authorList>
            <person name="Liu Y."/>
        </authorList>
    </citation>
    <scope>NUCLEOTIDE SEQUENCE</scope>
    <source>
        <strain evidence="3">YG55</strain>
    </source>
</reference>
<name>A0A9X2W3S2_9SPHN</name>
<dbReference type="PANTHER" id="PTHR43081">
    <property type="entry name" value="ADENYLATE CYCLASE, TERMINAL-DIFFERENTIATION SPECIFIC-RELATED"/>
    <property type="match status" value="1"/>
</dbReference>
<sequence length="455" mass="50427">MSEEPRIAVIMALDVVGFSKSMHADLEGTVTHVTGLRDGLWADTMAAHGGRIFKHTGDGFLARFTGARSAFAAAVELLQGNTDERFPVRIGIHLGDVFEKHDDLYGDAVNIACRIESVSPTNSVCVSERVWLDLDNRESDFVPLRKIKLKNISTDIKIYQFQPSQTKFAYWMSRAKRKLSIPAIVLTLTAILAVGAVATSLYRPEPVQEVTTKDRLVQLIDTLPCSWLRVSDVEQSGTRQKVVLKGYSQLETDRLRRLIETRIDPDGQRNLQLDLGGTARPPAYACSFLETANRFRYKGLARVSLLSVEPADAFDTSLTFKSGIDLSTVMQNSEFGEYVMLIEVFGNDFSKGAEFFTIEPDGSVKALGNLHQMADLLQVNELSDKEKLVLAWPASTRDNLLFIIDSKEPFDAGTVEKIVDKDWTQFNKLAAEKGFSIEMAVVPEAKGPAQPTNAT</sequence>
<protein>
    <submittedName>
        <fullName evidence="3">Adenylate/guanylate cyclase domain-containing protein</fullName>
    </submittedName>
</protein>
<dbReference type="PROSITE" id="PS50125">
    <property type="entry name" value="GUANYLATE_CYCLASE_2"/>
    <property type="match status" value="1"/>
</dbReference>
<evidence type="ECO:0000256" key="1">
    <source>
        <dbReference type="SAM" id="Phobius"/>
    </source>
</evidence>
<dbReference type="CDD" id="cd07302">
    <property type="entry name" value="CHD"/>
    <property type="match status" value="1"/>
</dbReference>
<dbReference type="SUPFAM" id="SSF55073">
    <property type="entry name" value="Nucleotide cyclase"/>
    <property type="match status" value="1"/>
</dbReference>
<dbReference type="PANTHER" id="PTHR43081:SF19">
    <property type="entry name" value="PH-SENSITIVE ADENYLATE CYCLASE RV1264"/>
    <property type="match status" value="1"/>
</dbReference>
<proteinExistence type="predicted"/>
<evidence type="ECO:0000259" key="2">
    <source>
        <dbReference type="PROSITE" id="PS50125"/>
    </source>
</evidence>
<dbReference type="Proteomes" id="UP001142648">
    <property type="component" value="Unassembled WGS sequence"/>
</dbReference>
<dbReference type="RefSeq" id="WP_259962348.1">
    <property type="nucleotide sequence ID" value="NZ_JAOAMV010000005.1"/>
</dbReference>
<dbReference type="InterPro" id="IPR029787">
    <property type="entry name" value="Nucleotide_cyclase"/>
</dbReference>
<keyword evidence="1" id="KW-0472">Membrane</keyword>
<dbReference type="AlphaFoldDB" id="A0A9X2W3S2"/>
<evidence type="ECO:0000313" key="3">
    <source>
        <dbReference type="EMBL" id="MCT2559450.1"/>
    </source>
</evidence>
<accession>A0A9X2W3S2</accession>
<feature type="domain" description="Guanylate cyclase" evidence="2">
    <location>
        <begin position="9"/>
        <end position="116"/>
    </location>
</feature>
<dbReference type="GO" id="GO:0006171">
    <property type="term" value="P:cAMP biosynthetic process"/>
    <property type="evidence" value="ECO:0007669"/>
    <property type="project" value="TreeGrafter"/>
</dbReference>